<dbReference type="PROSITE" id="PS51192">
    <property type="entry name" value="HELICASE_ATP_BIND_1"/>
    <property type="match status" value="1"/>
</dbReference>
<comment type="caution">
    <text evidence="5">The sequence shown here is derived from an EMBL/GenBank/DDBJ whole genome shotgun (WGS) entry which is preliminary data.</text>
</comment>
<evidence type="ECO:0000313" key="6">
    <source>
        <dbReference type="Proteomes" id="UP000012651"/>
    </source>
</evidence>
<dbReference type="PANTHER" id="PTHR47396">
    <property type="entry name" value="TYPE I RESTRICTION ENZYME ECOKI R PROTEIN"/>
    <property type="match status" value="1"/>
</dbReference>
<dbReference type="Pfam" id="PF05203">
    <property type="entry name" value="Hom_end_hint"/>
    <property type="match status" value="1"/>
</dbReference>
<dbReference type="InterPro" id="IPR036844">
    <property type="entry name" value="Hint_dom_sf"/>
</dbReference>
<dbReference type="SMART" id="SM00487">
    <property type="entry name" value="DEXDc"/>
    <property type="match status" value="1"/>
</dbReference>
<dbReference type="SUPFAM" id="SSF52540">
    <property type="entry name" value="P-loop containing nucleoside triphosphate hydrolases"/>
    <property type="match status" value="1"/>
</dbReference>
<accession>N2C0G3</accession>
<dbReference type="RefSeq" id="WP_002562992.1">
    <property type="nucleotide sequence ID" value="NZ_KB822533.1"/>
</dbReference>
<sequence>MAGFELRPYQTQSVQAIEDEWEKGRRKTLLVLPTGCHARGQKVLLASGLTKAVEEIGLSDTLLGADGKPRKVLHLHHGKDDLYKITPIKGQPFIVNSQHMLSLVQTGLKGHPQYPSQIGGKITDVTVSEYLTWSKNKKHTHKLYRSSAIEKFHENDGSHISIDPYFLGVLLGDGNIKNSISITTMDKEIEQEIERQCEVYNMTVRTEKAGRANTFLLRCGYVGAKGGLLHQQLKELHLRGVGSAGKFIPLVYKAAPLEKRLEILAGVIDTDGSKAQCCGYDFISKSRQLSEDVAFIARSAGLAAYVSKSIKTCQGGFVGTYWRVSISGDCSIIPCRVKAKQCAKRKQKKSVLRTGFSVEHIGFGEYFGFTVDGDNRYLLDDFTVTHNCGKTIVFSEIAKRRVDAGERVLILAHRGELLEQAADKLARSTGLACAVEKAENTSVGRFESVVVGSVQTLMRQSRLDALGADRFSTIIVDEAHHALSSSYQAVLDYFSAAKVLGVTATPDRGDRKNLGELFDSLAYEYSLPQAIKDGYLCPIEAQTIPLSLDLSHVGVQAGDFKSADLGDALEPYLEQIAQEMYEAQCMDRKTVVFLPLIATSQKFCAILNAHGFKAAEVNGQSSDRTEVLADFERGEYNVLCNSMLLTEGWDCPSVDCIIVLRPTKVRSLYCLDEKTEVLTRDGWKTDVKIGEDVLAFDTETGETKFVPALAKIKRQLASNEFFCSIKGQSSDIRVTNHHRMVYDNKRRKGWKIKEAQDIADMKDGAYIPVSGKTHFPGVPLTDDEIRFIAWVMTDGTINKTNGAIYISQASHQPWIDEIQSCIDGCNLKYGKRSVSGGTKYNETSPRTIWSISKGKPRGAHKNRSGWGYLKKYISKNISDTLFDMDERQFDIMLRTIHLADGAKQSGQSWTRRSYHIGKGNKAFIERLQIMAVQRGWRANISVDKAGIARKNDFYMLHLKKQNFVKIGSVSGQHATWVKEQHSDEMCWCVQNELGTLVTRRNGKVAIVGNCQMVGRGTRLSPETGKDKLLLLDFLWHTERHELCRPAHLIAKTDEVAQAMTKIVEQQRVPIDLEEVEKSAENDVAQAREESLAKQLAEMRTKKRKLVDPLQYEMSIMDADLQNYVPSFGWEMAPPSDKQLKALESHGIFADSIECAGKASMLLNRLDKRKAEGMSSAKQIRLLERYGFKHVGEWSLDQASRLISRLSANGWRVPHAIDPASYTPPQIKKDEMPAVPFLSW</sequence>
<proteinExistence type="predicted"/>
<dbReference type="GO" id="GO:0004519">
    <property type="term" value="F:endonuclease activity"/>
    <property type="evidence" value="ECO:0007669"/>
    <property type="project" value="InterPro"/>
</dbReference>
<evidence type="ECO:0000256" key="2">
    <source>
        <dbReference type="ARBA" id="ARBA00023000"/>
    </source>
</evidence>
<dbReference type="InterPro" id="IPR050742">
    <property type="entry name" value="Helicase_Restrict-Modif_Enz"/>
</dbReference>
<dbReference type="InterPro" id="IPR006935">
    <property type="entry name" value="Helicase/UvrB_N"/>
</dbReference>
<dbReference type="PROSITE" id="PS50817">
    <property type="entry name" value="INTEIN_N_TER"/>
    <property type="match status" value="1"/>
</dbReference>
<evidence type="ECO:0000259" key="4">
    <source>
        <dbReference type="PROSITE" id="PS51192"/>
    </source>
</evidence>
<reference evidence="5 6" key="1">
    <citation type="submission" date="2013-03" db="EMBL/GenBank/DDBJ databases">
        <title>The Genome Sequence of Atopobium minutum 10063974.</title>
        <authorList>
            <consortium name="The Broad Institute Genome Sequencing Platform"/>
            <person name="Earl A."/>
            <person name="Ward D."/>
            <person name="Feldgarden M."/>
            <person name="Gevers D."/>
            <person name="Lambert T."/>
            <person name="Marvaud J.-C."/>
            <person name="Courvalin P."/>
            <person name="Walker B."/>
            <person name="Young S.K."/>
            <person name="Zeng Q."/>
            <person name="Gargeya S."/>
            <person name="Fitzgerald M."/>
            <person name="Haas B."/>
            <person name="Abouelleil A."/>
            <person name="Alvarado L."/>
            <person name="Arachchi H.M."/>
            <person name="Berlin A.M."/>
            <person name="Chapman S.B."/>
            <person name="Dewar J."/>
            <person name="Goldberg J."/>
            <person name="Griggs A."/>
            <person name="Gujja S."/>
            <person name="Hansen M."/>
            <person name="Howarth C."/>
            <person name="Imamovic A."/>
            <person name="Larimer J."/>
            <person name="McCowan C."/>
            <person name="Murphy C."/>
            <person name="Neiman D."/>
            <person name="Pearson M."/>
            <person name="Priest M."/>
            <person name="Roberts A."/>
            <person name="Saif S."/>
            <person name="Shea T."/>
            <person name="Sisk P."/>
            <person name="Sykes S."/>
            <person name="Wortman J."/>
            <person name="Nusbaum C."/>
            <person name="Birren B."/>
        </authorList>
    </citation>
    <scope>NUCLEOTIDE SEQUENCE [LARGE SCALE GENOMIC DNA]</scope>
    <source>
        <strain evidence="5 6">10063974</strain>
    </source>
</reference>
<keyword evidence="1" id="KW-0068">Autocatalytic cleavage</keyword>
<feature type="domain" description="Helicase ATP-binding" evidence="4">
    <location>
        <begin position="388"/>
        <end position="524"/>
    </location>
</feature>
<dbReference type="PANTHER" id="PTHR47396:SF1">
    <property type="entry name" value="ATP-DEPENDENT HELICASE IRC3-RELATED"/>
    <property type="match status" value="1"/>
</dbReference>
<dbReference type="GO" id="GO:0005524">
    <property type="term" value="F:ATP binding"/>
    <property type="evidence" value="ECO:0007669"/>
    <property type="project" value="InterPro"/>
</dbReference>
<dbReference type="EMBL" id="AGXC01000001">
    <property type="protein sequence ID" value="EMZ42659.1"/>
    <property type="molecule type" value="Genomic_DNA"/>
</dbReference>
<dbReference type="InterPro" id="IPR014001">
    <property type="entry name" value="Helicase_ATP-bd"/>
</dbReference>
<evidence type="ECO:0008006" key="7">
    <source>
        <dbReference type="Google" id="ProtNLM"/>
    </source>
</evidence>
<dbReference type="InterPro" id="IPR004042">
    <property type="entry name" value="Intein_endonuc_central"/>
</dbReference>
<organism evidence="5 6">
    <name type="scientific">Atopobium minutum 10063974</name>
    <dbReference type="NCBI Taxonomy" id="997872"/>
    <lineage>
        <taxon>Bacteria</taxon>
        <taxon>Bacillati</taxon>
        <taxon>Actinomycetota</taxon>
        <taxon>Coriobacteriia</taxon>
        <taxon>Coriobacteriales</taxon>
        <taxon>Atopobiaceae</taxon>
        <taxon>Atopobium</taxon>
    </lineage>
</organism>
<dbReference type="Pfam" id="PF00271">
    <property type="entry name" value="Helicase_C"/>
    <property type="match status" value="1"/>
</dbReference>
<protein>
    <recommendedName>
        <fullName evidence="7">Helicase ATP-binding domain-containing protein</fullName>
    </recommendedName>
</protein>
<name>N2C0G3_9ACTN</name>
<dbReference type="Gene3D" id="2.170.16.10">
    <property type="entry name" value="Hedgehog/Intein (Hint) domain"/>
    <property type="match status" value="1"/>
</dbReference>
<dbReference type="Gene3D" id="3.40.50.300">
    <property type="entry name" value="P-loop containing nucleotide triphosphate hydrolases"/>
    <property type="match status" value="2"/>
</dbReference>
<dbReference type="InterPro" id="IPR006141">
    <property type="entry name" value="Intein_N"/>
</dbReference>
<dbReference type="GO" id="GO:0061749">
    <property type="term" value="F:forked DNA-dependent helicase activity"/>
    <property type="evidence" value="ECO:0007669"/>
    <property type="project" value="TreeGrafter"/>
</dbReference>
<gene>
    <name evidence="5" type="ORF">HMPREF1091_00217</name>
</gene>
<dbReference type="Pfam" id="PF04851">
    <property type="entry name" value="ResIII"/>
    <property type="match status" value="1"/>
</dbReference>
<dbReference type="Proteomes" id="UP000012651">
    <property type="component" value="Unassembled WGS sequence"/>
</dbReference>
<dbReference type="AlphaFoldDB" id="N2C0G3"/>
<dbReference type="GO" id="GO:0016787">
    <property type="term" value="F:hydrolase activity"/>
    <property type="evidence" value="ECO:0007669"/>
    <property type="project" value="InterPro"/>
</dbReference>
<dbReference type="SUPFAM" id="SSF51294">
    <property type="entry name" value="Hedgehog/intein (Hint) domain"/>
    <property type="match status" value="2"/>
</dbReference>
<dbReference type="SUPFAM" id="SSF55608">
    <property type="entry name" value="Homing endonucleases"/>
    <property type="match status" value="1"/>
</dbReference>
<keyword evidence="2" id="KW-0651">Protein splicing</keyword>
<dbReference type="InterPro" id="IPR001650">
    <property type="entry name" value="Helicase_C-like"/>
</dbReference>
<dbReference type="GO" id="GO:0000403">
    <property type="term" value="F:Y-form DNA binding"/>
    <property type="evidence" value="ECO:0007669"/>
    <property type="project" value="TreeGrafter"/>
</dbReference>
<evidence type="ECO:0000256" key="1">
    <source>
        <dbReference type="ARBA" id="ARBA00022813"/>
    </source>
</evidence>
<evidence type="ECO:0000313" key="5">
    <source>
        <dbReference type="EMBL" id="EMZ42659.1"/>
    </source>
</evidence>
<dbReference type="Gene3D" id="3.10.28.10">
    <property type="entry name" value="Homing endonucleases"/>
    <property type="match status" value="2"/>
</dbReference>
<keyword evidence="6" id="KW-1185">Reference proteome</keyword>
<dbReference type="InterPro" id="IPR007868">
    <property type="entry name" value="Hom_end_hint"/>
</dbReference>
<dbReference type="GO" id="GO:0016539">
    <property type="term" value="P:intein-mediated protein splicing"/>
    <property type="evidence" value="ECO:0007669"/>
    <property type="project" value="InterPro"/>
</dbReference>
<evidence type="ECO:0000259" key="3">
    <source>
        <dbReference type="PROSITE" id="PS50819"/>
    </source>
</evidence>
<dbReference type="HOGENOM" id="CLU_007195_0_0_11"/>
<dbReference type="InterPro" id="IPR027434">
    <property type="entry name" value="Homing_endonucl"/>
</dbReference>
<feature type="domain" description="DOD-type homing endonuclease" evidence="3">
    <location>
        <begin position="166"/>
        <end position="302"/>
    </location>
</feature>
<dbReference type="PROSITE" id="PS50819">
    <property type="entry name" value="INTEIN_ENDONUCLEASE"/>
    <property type="match status" value="1"/>
</dbReference>
<dbReference type="GO" id="GO:0036121">
    <property type="term" value="F:double-stranded DNA helicase activity"/>
    <property type="evidence" value="ECO:0007669"/>
    <property type="project" value="TreeGrafter"/>
</dbReference>
<dbReference type="PATRIC" id="fig|997872.3.peg.217"/>
<dbReference type="InterPro" id="IPR027417">
    <property type="entry name" value="P-loop_NTPase"/>
</dbReference>